<dbReference type="PANTHER" id="PTHR30203:SF24">
    <property type="entry name" value="BLR4935 PROTEIN"/>
    <property type="match status" value="1"/>
</dbReference>
<keyword evidence="5" id="KW-1185">Reference proteome</keyword>
<evidence type="ECO:0000313" key="5">
    <source>
        <dbReference type="Proteomes" id="UP001177212"/>
    </source>
</evidence>
<evidence type="ECO:0000256" key="2">
    <source>
        <dbReference type="SAM" id="Coils"/>
    </source>
</evidence>
<dbReference type="PANTHER" id="PTHR30203">
    <property type="entry name" value="OUTER MEMBRANE CATION EFFLUX PROTEIN"/>
    <property type="match status" value="1"/>
</dbReference>
<dbReference type="Pfam" id="PF02321">
    <property type="entry name" value="OEP"/>
    <property type="match status" value="1"/>
</dbReference>
<dbReference type="Proteomes" id="UP001177212">
    <property type="component" value="Unassembled WGS sequence"/>
</dbReference>
<dbReference type="RefSeq" id="WP_305472735.1">
    <property type="nucleotide sequence ID" value="NZ_JAUYVT010000016.1"/>
</dbReference>
<evidence type="ECO:0000313" key="4">
    <source>
        <dbReference type="EMBL" id="MDP2566050.1"/>
    </source>
</evidence>
<proteinExistence type="inferred from homology"/>
<dbReference type="EMBL" id="JAUYVT010000016">
    <property type="protein sequence ID" value="MDP2566050.1"/>
    <property type="molecule type" value="Genomic_DNA"/>
</dbReference>
<name>A0ABT9FGY2_9GAMM</name>
<accession>A0ABT9FGY2</accession>
<comment type="similarity">
    <text evidence="1">Belongs to the outer membrane factor (OMF) (TC 1.B.17) family.</text>
</comment>
<gene>
    <name evidence="4" type="ORF">Q8W34_15490</name>
</gene>
<dbReference type="InterPro" id="IPR010131">
    <property type="entry name" value="MdtP/NodT-like"/>
</dbReference>
<protein>
    <submittedName>
        <fullName evidence="4">TolC family protein</fullName>
    </submittedName>
</protein>
<reference evidence="4" key="1">
    <citation type="submission" date="2023-07" db="EMBL/GenBank/DDBJ databases">
        <title>Genome content predicts the carbon catabolic preferences of heterotrophic bacteria.</title>
        <authorList>
            <person name="Gralka M."/>
        </authorList>
    </citation>
    <scope>NUCLEOTIDE SEQUENCE</scope>
    <source>
        <strain evidence="4">4G09</strain>
    </source>
</reference>
<comment type="caution">
    <text evidence="4">The sequence shown here is derived from an EMBL/GenBank/DDBJ whole genome shotgun (WGS) entry which is preliminary data.</text>
</comment>
<dbReference type="SUPFAM" id="SSF56954">
    <property type="entry name" value="Outer membrane efflux proteins (OEP)"/>
    <property type="match status" value="1"/>
</dbReference>
<organism evidence="4 5">
    <name type="scientific">Pseudoalteromonas marina</name>
    <dbReference type="NCBI Taxonomy" id="267375"/>
    <lineage>
        <taxon>Bacteria</taxon>
        <taxon>Pseudomonadati</taxon>
        <taxon>Pseudomonadota</taxon>
        <taxon>Gammaproteobacteria</taxon>
        <taxon>Alteromonadales</taxon>
        <taxon>Pseudoalteromonadaceae</taxon>
        <taxon>Pseudoalteromonas</taxon>
    </lineage>
</organism>
<sequence>MNYALKINAVLCCLTLFSSAANTQEEKTTGAIDEYSSVRTLNLSHALTYALANDPWLSASRHQEQAIMAQSIMAGTLPDPTLTLGLMNLPTNGYAFDQEGMTQFKVSLSQKFSRGDSLSLKQKSLFQSSKQYPWQRADRLAQVKAMVTEFWLNAYRAQYSINLIEKDKELFTQLIQITEASYASTQGKTRQQDIIRAQLELTRLEDKLLILEQQLHSAKNRLAQWLPITMLVKSLDDKFIPPVALTHFNTLEFSQLMQLLMAHPAIVAIEQSVLAKQTQVSLAKQSYKPQIGVNVGYGYRADTPMGQSRADLLSVGVSIDLPLFTDNRQDQHVKSAISITEATKTQKRVALQKLKGMYFKEYSQLSQLQKRNTLYQNILLVQMAEQSQATLNAYTRDDGDFSDVMQARISELNAKIDALNIQVDQHIIIARLNYYISSLDSQVMGELREEQPDEH</sequence>
<keyword evidence="3" id="KW-0732">Signal</keyword>
<feature type="coiled-coil region" evidence="2">
    <location>
        <begin position="194"/>
        <end position="221"/>
    </location>
</feature>
<keyword evidence="2" id="KW-0175">Coiled coil</keyword>
<feature type="signal peptide" evidence="3">
    <location>
        <begin position="1"/>
        <end position="23"/>
    </location>
</feature>
<evidence type="ECO:0000256" key="3">
    <source>
        <dbReference type="SAM" id="SignalP"/>
    </source>
</evidence>
<feature type="chain" id="PRO_5047296442" evidence="3">
    <location>
        <begin position="24"/>
        <end position="455"/>
    </location>
</feature>
<evidence type="ECO:0000256" key="1">
    <source>
        <dbReference type="ARBA" id="ARBA00007613"/>
    </source>
</evidence>
<dbReference type="Gene3D" id="1.20.1600.10">
    <property type="entry name" value="Outer membrane efflux proteins (OEP)"/>
    <property type="match status" value="1"/>
</dbReference>
<dbReference type="InterPro" id="IPR003423">
    <property type="entry name" value="OMP_efflux"/>
</dbReference>